<name>A0A4V3RJ78_STEMA</name>
<dbReference type="EMBL" id="SRYW01000005">
    <property type="protein sequence ID" value="TGY34910.1"/>
    <property type="molecule type" value="Genomic_DNA"/>
</dbReference>
<evidence type="ECO:0000313" key="4">
    <source>
        <dbReference type="Proteomes" id="UP000306631"/>
    </source>
</evidence>
<protein>
    <submittedName>
        <fullName evidence="3">WYL domain-containing protein</fullName>
    </submittedName>
</protein>
<evidence type="ECO:0000313" key="3">
    <source>
        <dbReference type="EMBL" id="TGY34910.1"/>
    </source>
</evidence>
<organism evidence="3 4">
    <name type="scientific">Stenotrophomonas maltophilia</name>
    <name type="common">Pseudomonas maltophilia</name>
    <name type="synonym">Xanthomonas maltophilia</name>
    <dbReference type="NCBI Taxonomy" id="40324"/>
    <lineage>
        <taxon>Bacteria</taxon>
        <taxon>Pseudomonadati</taxon>
        <taxon>Pseudomonadota</taxon>
        <taxon>Gammaproteobacteria</taxon>
        <taxon>Lysobacterales</taxon>
        <taxon>Lysobacteraceae</taxon>
        <taxon>Stenotrophomonas</taxon>
        <taxon>Stenotrophomonas maltophilia group</taxon>
    </lineage>
</organism>
<feature type="domain" description="WCX" evidence="2">
    <location>
        <begin position="255"/>
        <end position="325"/>
    </location>
</feature>
<accession>A0A4V3RJ78</accession>
<dbReference type="Pfam" id="PF25583">
    <property type="entry name" value="WCX"/>
    <property type="match status" value="1"/>
</dbReference>
<feature type="domain" description="WYL" evidence="1">
    <location>
        <begin position="157"/>
        <end position="223"/>
    </location>
</feature>
<dbReference type="Pfam" id="PF13280">
    <property type="entry name" value="WYL"/>
    <property type="match status" value="1"/>
</dbReference>
<dbReference type="InterPro" id="IPR026881">
    <property type="entry name" value="WYL_dom"/>
</dbReference>
<proteinExistence type="predicted"/>
<dbReference type="Proteomes" id="UP000306631">
    <property type="component" value="Unassembled WGS sequence"/>
</dbReference>
<dbReference type="InterPro" id="IPR057727">
    <property type="entry name" value="WCX_dom"/>
</dbReference>
<comment type="caution">
    <text evidence="3">The sequence shown here is derived from an EMBL/GenBank/DDBJ whole genome shotgun (WGS) entry which is preliminary data.</text>
</comment>
<evidence type="ECO:0000259" key="2">
    <source>
        <dbReference type="Pfam" id="PF25583"/>
    </source>
</evidence>
<dbReference type="RefSeq" id="WP_136004360.1">
    <property type="nucleotide sequence ID" value="NZ_SRYW01000005.1"/>
</dbReference>
<dbReference type="OrthoDB" id="8595817at2"/>
<sequence>MLRKDAKGTLARQWALLNMLPPAPQRITAGELADRLASDYPITKRSVERDLQALSAVFPLECDERERPFGWSWQRDAKAFSLPGMSAIQAVVLLTARGHLRDLLPLHQWRELEPLFQQAERTLAKGLGRSATARWDARVARVDANQPLIPPRIDDQVLLAVHQALYGGQQLQVDYLARGRAQARTHVLHPLGIVLRGPITYLVARIDGRSTRSMLALHRIAAAVRLDADADSGDAAALASALPQVAAGFERHGRIALSLWVDAALGQHLGEAALAIDQELAHDAATGGFHLHADVEDTSQLRWWLMGLGPSVRVLAPTALADALRLQHLRSALQGLSPDAAAQLVAAACSDGVPG</sequence>
<gene>
    <name evidence="3" type="ORF">E5352_07870</name>
</gene>
<dbReference type="AlphaFoldDB" id="A0A4V3RJ78"/>
<dbReference type="InterPro" id="IPR051534">
    <property type="entry name" value="CBASS_pafABC_assoc_protein"/>
</dbReference>
<reference evidence="3 4" key="1">
    <citation type="submission" date="2019-04" db="EMBL/GenBank/DDBJ databases">
        <title>Microbes associate with the intestines of laboratory mice.</title>
        <authorList>
            <person name="Navarre W."/>
            <person name="Wong E."/>
            <person name="Huang K."/>
            <person name="Tropini C."/>
            <person name="Ng K."/>
            <person name="Yu B."/>
        </authorList>
    </citation>
    <scope>NUCLEOTIDE SEQUENCE [LARGE SCALE GENOMIC DNA]</scope>
    <source>
        <strain evidence="3 4">NM62_B4-13</strain>
    </source>
</reference>
<dbReference type="PROSITE" id="PS52050">
    <property type="entry name" value="WYL"/>
    <property type="match status" value="1"/>
</dbReference>
<evidence type="ECO:0000259" key="1">
    <source>
        <dbReference type="Pfam" id="PF13280"/>
    </source>
</evidence>
<dbReference type="PANTHER" id="PTHR34580:SF1">
    <property type="entry name" value="PROTEIN PAFC"/>
    <property type="match status" value="1"/>
</dbReference>
<dbReference type="PANTHER" id="PTHR34580">
    <property type="match status" value="1"/>
</dbReference>